<protein>
    <submittedName>
        <fullName evidence="5">4Fe-4S dicluster domain-containing protein</fullName>
    </submittedName>
</protein>
<evidence type="ECO:0000259" key="4">
    <source>
        <dbReference type="PROSITE" id="PS51379"/>
    </source>
</evidence>
<organism evidence="5">
    <name type="scientific">Baileyella intestinalis</name>
    <dbReference type="NCBI Taxonomy" id="2606709"/>
    <lineage>
        <taxon>Bacteria</taxon>
        <taxon>Bacillati</taxon>
        <taxon>Bacillota</taxon>
        <taxon>Clostridia</taxon>
        <taxon>Peptostreptococcales</taxon>
        <taxon>Anaerovoracaceae</taxon>
        <taxon>Baileyella</taxon>
    </lineage>
</organism>
<dbReference type="GO" id="GO:0046872">
    <property type="term" value="F:metal ion binding"/>
    <property type="evidence" value="ECO:0007669"/>
    <property type="project" value="UniProtKB-KW"/>
</dbReference>
<proteinExistence type="predicted"/>
<accession>A0A6A8MBD5</accession>
<comment type="caution">
    <text evidence="5">The sequence shown here is derived from an EMBL/GenBank/DDBJ whole genome shotgun (WGS) entry which is preliminary data.</text>
</comment>
<sequence>MECKLQLPLGYIRRIEENMIRNVIGMFFSPSGETAKITKKITTELSERLDELCVDPVEHSFTDLLVDPVKEDLHFDDESIVVIGMPVYSGRIPEVCSNMLKKIHGSDTLAIVIVTYGNNTYGDALRELYSIACDQEFGVVSAGAFVAKNPMFTTIAGDRPDAFDLQQIIEFSKVSANKIRRFCGTEIKGMKAMLAPLNVKGDVPTRKPSRYPVHPVANSFCINCGKCSAICPVGAIDPSNPRKVDGKKCISCSACINVCPQEARSYGGPLYAASRVALERLYNKRKDPEWFI</sequence>
<reference evidence="5" key="1">
    <citation type="submission" date="2019-09" db="EMBL/GenBank/DDBJ databases">
        <title>In-depth cultivation of the pig gut microbiome towards novel bacterial diversity and tailored functional studies.</title>
        <authorList>
            <person name="Wylensek D."/>
            <person name="Hitch T.C.A."/>
            <person name="Clavel T."/>
        </authorList>
    </citation>
    <scope>NUCLEOTIDE SEQUENCE</scope>
    <source>
        <strain evidence="5">RF-744-FAT-WT-3</strain>
    </source>
</reference>
<dbReference type="InterPro" id="IPR029039">
    <property type="entry name" value="Flavoprotein-like_sf"/>
</dbReference>
<keyword evidence="1" id="KW-0479">Metal-binding</keyword>
<evidence type="ECO:0000313" key="5">
    <source>
        <dbReference type="EMBL" id="MST68667.1"/>
    </source>
</evidence>
<feature type="domain" description="4Fe-4S ferredoxin-type" evidence="4">
    <location>
        <begin position="243"/>
        <end position="269"/>
    </location>
</feature>
<dbReference type="PANTHER" id="PTHR43122">
    <property type="entry name" value="FERREDOXIN SUBUNIT OF PYRUVATE:FLAVODOXIN OXIDOREDUCTASE-RELATED"/>
    <property type="match status" value="1"/>
</dbReference>
<dbReference type="PROSITE" id="PS00198">
    <property type="entry name" value="4FE4S_FER_1"/>
    <property type="match status" value="1"/>
</dbReference>
<evidence type="ECO:0000256" key="1">
    <source>
        <dbReference type="ARBA" id="ARBA00022723"/>
    </source>
</evidence>
<dbReference type="PROSITE" id="PS51379">
    <property type="entry name" value="4FE4S_FER_2"/>
    <property type="match status" value="2"/>
</dbReference>
<dbReference type="NCBIfam" id="NF038196">
    <property type="entry name" value="ferrodoxin_EFR1"/>
    <property type="match status" value="1"/>
</dbReference>
<dbReference type="Gene3D" id="3.30.70.20">
    <property type="match status" value="1"/>
</dbReference>
<dbReference type="AlphaFoldDB" id="A0A6A8MBD5"/>
<dbReference type="SUPFAM" id="SSF54862">
    <property type="entry name" value="4Fe-4S ferredoxins"/>
    <property type="match status" value="1"/>
</dbReference>
<feature type="domain" description="4Fe-4S ferredoxin-type" evidence="4">
    <location>
        <begin position="212"/>
        <end position="241"/>
    </location>
</feature>
<keyword evidence="3" id="KW-0411">Iron-sulfur</keyword>
<dbReference type="SUPFAM" id="SSF52218">
    <property type="entry name" value="Flavoproteins"/>
    <property type="match status" value="1"/>
</dbReference>
<dbReference type="PANTHER" id="PTHR43122:SF1">
    <property type="entry name" value="IRON-SULFUR-BINDING PROTEIN"/>
    <property type="match status" value="1"/>
</dbReference>
<dbReference type="InterPro" id="IPR047964">
    <property type="entry name" value="EFR1-like"/>
</dbReference>
<keyword evidence="2" id="KW-0408">Iron</keyword>
<dbReference type="EMBL" id="VUNB01000003">
    <property type="protein sequence ID" value="MST68667.1"/>
    <property type="molecule type" value="Genomic_DNA"/>
</dbReference>
<dbReference type="Pfam" id="PF12838">
    <property type="entry name" value="Fer4_7"/>
    <property type="match status" value="1"/>
</dbReference>
<gene>
    <name evidence="5" type="ORF">FYJ66_03560</name>
</gene>
<name>A0A6A8MBD5_9FIRM</name>
<dbReference type="InterPro" id="IPR017896">
    <property type="entry name" value="4Fe4S_Fe-S-bd"/>
</dbReference>
<evidence type="ECO:0000256" key="2">
    <source>
        <dbReference type="ARBA" id="ARBA00023004"/>
    </source>
</evidence>
<dbReference type="InterPro" id="IPR017900">
    <property type="entry name" value="4Fe4S_Fe_S_CS"/>
</dbReference>
<evidence type="ECO:0000256" key="3">
    <source>
        <dbReference type="ARBA" id="ARBA00023014"/>
    </source>
</evidence>
<dbReference type="GO" id="GO:0051536">
    <property type="term" value="F:iron-sulfur cluster binding"/>
    <property type="evidence" value="ECO:0007669"/>
    <property type="project" value="UniProtKB-KW"/>
</dbReference>
<dbReference type="Gene3D" id="3.40.50.360">
    <property type="match status" value="1"/>
</dbReference>